<proteinExistence type="predicted"/>
<keyword evidence="2" id="KW-1185">Reference proteome</keyword>
<comment type="caution">
    <text evidence="1">The sequence shown here is derived from an EMBL/GenBank/DDBJ whole genome shotgun (WGS) entry which is preliminary data.</text>
</comment>
<protein>
    <submittedName>
        <fullName evidence="1">Uncharacterized protein</fullName>
    </submittedName>
</protein>
<dbReference type="EMBL" id="SJPU01000001">
    <property type="protein sequence ID" value="TWU20037.1"/>
    <property type="molecule type" value="Genomic_DNA"/>
</dbReference>
<name>A0A5C6C7P6_9BACT</name>
<accession>A0A5C6C7P6</accession>
<evidence type="ECO:0000313" key="2">
    <source>
        <dbReference type="Proteomes" id="UP000319908"/>
    </source>
</evidence>
<gene>
    <name evidence="1" type="ORF">Poly21_22170</name>
</gene>
<sequence>MEVLSWFWEGGTGFIRVANVMIAGAKLGPSEIHMSYWKPRYWHLLHGETEWTRTSDVKRMHRISLLEITDRTCLIVGSSALADGWIGIRCIAIINSILPCVYS</sequence>
<dbReference type="AlphaFoldDB" id="A0A5C6C7P6"/>
<organism evidence="1 2">
    <name type="scientific">Allorhodopirellula heiligendammensis</name>
    <dbReference type="NCBI Taxonomy" id="2714739"/>
    <lineage>
        <taxon>Bacteria</taxon>
        <taxon>Pseudomonadati</taxon>
        <taxon>Planctomycetota</taxon>
        <taxon>Planctomycetia</taxon>
        <taxon>Pirellulales</taxon>
        <taxon>Pirellulaceae</taxon>
        <taxon>Allorhodopirellula</taxon>
    </lineage>
</organism>
<reference evidence="1 2" key="1">
    <citation type="journal article" date="2020" name="Antonie Van Leeuwenhoek">
        <title>Rhodopirellula heiligendammensis sp. nov., Rhodopirellula pilleata sp. nov., and Rhodopirellula solitaria sp. nov. isolated from natural or artificial marine surfaces in Northern Germany and California, USA, and emended description of the genus Rhodopirellula.</title>
        <authorList>
            <person name="Kallscheuer N."/>
            <person name="Wiegand S."/>
            <person name="Jogler M."/>
            <person name="Boedeker C."/>
            <person name="Peeters S.H."/>
            <person name="Rast P."/>
            <person name="Heuer A."/>
            <person name="Jetten M.S.M."/>
            <person name="Rohde M."/>
            <person name="Jogler C."/>
        </authorList>
    </citation>
    <scope>NUCLEOTIDE SEQUENCE [LARGE SCALE GENOMIC DNA]</scope>
    <source>
        <strain evidence="1 2">Poly21</strain>
    </source>
</reference>
<dbReference type="Proteomes" id="UP000319908">
    <property type="component" value="Unassembled WGS sequence"/>
</dbReference>
<evidence type="ECO:0000313" key="1">
    <source>
        <dbReference type="EMBL" id="TWU20037.1"/>
    </source>
</evidence>